<dbReference type="SUPFAM" id="SSF47027">
    <property type="entry name" value="Acyl-CoA binding protein"/>
    <property type="match status" value="1"/>
</dbReference>
<evidence type="ECO:0000256" key="1">
    <source>
        <dbReference type="ARBA" id="ARBA00023121"/>
    </source>
</evidence>
<name>A0A0A1SYA2_9HYPO</name>
<dbReference type="Proteomes" id="UP000039046">
    <property type="component" value="Unassembled WGS sequence"/>
</dbReference>
<keyword evidence="3" id="KW-1133">Transmembrane helix</keyword>
<keyword evidence="1" id="KW-0446">Lipid-binding</keyword>
<dbReference type="HOGENOM" id="CLU_043304_1_0_1"/>
<dbReference type="GO" id="GO:0000062">
    <property type="term" value="F:fatty-acyl-CoA binding"/>
    <property type="evidence" value="ECO:0007669"/>
    <property type="project" value="InterPro"/>
</dbReference>
<evidence type="ECO:0000313" key="6">
    <source>
        <dbReference type="Proteomes" id="UP000039046"/>
    </source>
</evidence>
<dbReference type="Gene3D" id="1.20.80.10">
    <property type="match status" value="1"/>
</dbReference>
<dbReference type="EMBL" id="CDHN01000003">
    <property type="protein sequence ID" value="CEJ89706.1"/>
    <property type="molecule type" value="Genomic_DNA"/>
</dbReference>
<protein>
    <submittedName>
        <fullName evidence="5">Putative Endozepine-like protein</fullName>
    </submittedName>
</protein>
<keyword evidence="6" id="KW-1185">Reference proteome</keyword>
<keyword evidence="3" id="KW-0812">Transmembrane</keyword>
<accession>A0A0A1SYA2</accession>
<evidence type="ECO:0000256" key="3">
    <source>
        <dbReference type="SAM" id="Phobius"/>
    </source>
</evidence>
<evidence type="ECO:0000313" key="5">
    <source>
        <dbReference type="EMBL" id="CEJ89706.1"/>
    </source>
</evidence>
<feature type="region of interest" description="Disordered" evidence="2">
    <location>
        <begin position="123"/>
        <end position="170"/>
    </location>
</feature>
<dbReference type="InterPro" id="IPR014352">
    <property type="entry name" value="FERM/acyl-CoA-bd_prot_sf"/>
</dbReference>
<dbReference type="InterPro" id="IPR035984">
    <property type="entry name" value="Acyl-CoA-binding_sf"/>
</dbReference>
<feature type="domain" description="ACB" evidence="4">
    <location>
        <begin position="5"/>
        <end position="103"/>
    </location>
</feature>
<dbReference type="PANTHER" id="PTHR23310:SF133">
    <property type="entry name" value="COA BINDING PROTEIN, PUTATIVE (AFU_ORTHOLOGUE AFUA_1G12300)-RELATED"/>
    <property type="match status" value="1"/>
</dbReference>
<dbReference type="PANTHER" id="PTHR23310">
    <property type="entry name" value="ACYL-COA-BINDING PROTEIN, ACBP"/>
    <property type="match status" value="1"/>
</dbReference>
<evidence type="ECO:0000256" key="2">
    <source>
        <dbReference type="SAM" id="MobiDB-lite"/>
    </source>
</evidence>
<reference evidence="5 6" key="1">
    <citation type="journal article" date="2015" name="Genome Announc.">
        <title>Draft Genome Sequence and Gene Annotation of the Entomopathogenic Fungus Verticillium hemipterigenum.</title>
        <authorList>
            <person name="Horn F."/>
            <person name="Habel A."/>
            <person name="Scharf D.H."/>
            <person name="Dworschak J."/>
            <person name="Brakhage A.A."/>
            <person name="Guthke R."/>
            <person name="Hertweck C."/>
            <person name="Linde J."/>
        </authorList>
    </citation>
    <scope>NUCLEOTIDE SEQUENCE [LARGE SCALE GENOMIC DNA]</scope>
</reference>
<dbReference type="OrthoDB" id="346910at2759"/>
<feature type="transmembrane region" description="Helical" evidence="3">
    <location>
        <begin position="232"/>
        <end position="257"/>
    </location>
</feature>
<gene>
    <name evidence="5" type="ORF">VHEMI05531</name>
</gene>
<dbReference type="STRING" id="1531966.A0A0A1SYA2"/>
<dbReference type="PROSITE" id="PS51228">
    <property type="entry name" value="ACB_2"/>
    <property type="match status" value="1"/>
</dbReference>
<keyword evidence="3" id="KW-0472">Membrane</keyword>
<dbReference type="InterPro" id="IPR000582">
    <property type="entry name" value="Acyl-CoA-binding_protein"/>
</dbReference>
<sequence>MSDSVDRVFVHALNTVKRIPKTGAARPPPSERLRLYGLYKQAMEGDVDGVMEQPMAGAGLNPEELQRERDKWDAWNSQKGLTRTEAKRRYVEALIETMHRYATTADGRELVSELEFVWNQIKHNSPSSTDSSPQGGATSSSRRFTQPMSGSDGPMKVLSPMSEQDEAELRSQRQMELEDMEMGHDIGKGSSRWQRKMEHALMKLSAEVAALREQITTGREWRSKKDRSFPSWLGWVVWVIMKHLVVDCVILAIILVWMRRRKDRRLEDLVRAALTLIREYVRKVLPSR</sequence>
<evidence type="ECO:0000259" key="4">
    <source>
        <dbReference type="PROSITE" id="PS51228"/>
    </source>
</evidence>
<dbReference type="GO" id="GO:0006631">
    <property type="term" value="P:fatty acid metabolic process"/>
    <property type="evidence" value="ECO:0007669"/>
    <property type="project" value="TreeGrafter"/>
</dbReference>
<dbReference type="AlphaFoldDB" id="A0A0A1SYA2"/>
<dbReference type="Pfam" id="PF00887">
    <property type="entry name" value="ACBP"/>
    <property type="match status" value="1"/>
</dbReference>
<proteinExistence type="predicted"/>
<feature type="compositionally biased region" description="Polar residues" evidence="2">
    <location>
        <begin position="123"/>
        <end position="149"/>
    </location>
</feature>
<organism evidence="5 6">
    <name type="scientific">[Torrubiella] hemipterigena</name>
    <dbReference type="NCBI Taxonomy" id="1531966"/>
    <lineage>
        <taxon>Eukaryota</taxon>
        <taxon>Fungi</taxon>
        <taxon>Dikarya</taxon>
        <taxon>Ascomycota</taxon>
        <taxon>Pezizomycotina</taxon>
        <taxon>Sordariomycetes</taxon>
        <taxon>Hypocreomycetidae</taxon>
        <taxon>Hypocreales</taxon>
        <taxon>Clavicipitaceae</taxon>
        <taxon>Clavicipitaceae incertae sedis</taxon>
        <taxon>'Torrubiella' clade</taxon>
    </lineage>
</organism>